<comment type="cofactor">
    <cofactor evidence="1">
        <name>Ca(2+)</name>
        <dbReference type="ChEBI" id="CHEBI:29108"/>
    </cofactor>
</comment>
<evidence type="ECO:0000256" key="6">
    <source>
        <dbReference type="ARBA" id="ARBA00023295"/>
    </source>
</evidence>
<comment type="caution">
    <text evidence="10">The sequence shown here is derived from an EMBL/GenBank/DDBJ whole genome shotgun (WGS) entry which is preliminary data.</text>
</comment>
<evidence type="ECO:0000256" key="5">
    <source>
        <dbReference type="ARBA" id="ARBA00023277"/>
    </source>
</evidence>
<evidence type="ECO:0000256" key="1">
    <source>
        <dbReference type="ARBA" id="ARBA00001913"/>
    </source>
</evidence>
<protein>
    <submittedName>
        <fullName evidence="10">Alpha-amylase</fullName>
    </submittedName>
</protein>
<keyword evidence="3 8" id="KW-0479">Metal-binding</keyword>
<keyword evidence="5" id="KW-0119">Carbohydrate metabolism</keyword>
<dbReference type="OrthoDB" id="9805159at2"/>
<dbReference type="InterPro" id="IPR006047">
    <property type="entry name" value="GH13_cat_dom"/>
</dbReference>
<dbReference type="GO" id="GO:0005509">
    <property type="term" value="F:calcium ion binding"/>
    <property type="evidence" value="ECO:0007669"/>
    <property type="project" value="InterPro"/>
</dbReference>
<dbReference type="Proteomes" id="UP000235682">
    <property type="component" value="Unassembled WGS sequence"/>
</dbReference>
<evidence type="ECO:0000256" key="7">
    <source>
        <dbReference type="PIRSR" id="PIRSR001021-1"/>
    </source>
</evidence>
<dbReference type="InterPro" id="IPR017853">
    <property type="entry name" value="GH"/>
</dbReference>
<feature type="active site" description="Nucleophile" evidence="7">
    <location>
        <position position="233"/>
    </location>
</feature>
<dbReference type="InterPro" id="IPR013776">
    <property type="entry name" value="A-amylase_thermo"/>
</dbReference>
<evidence type="ECO:0000256" key="2">
    <source>
        <dbReference type="ARBA" id="ARBA00008061"/>
    </source>
</evidence>
<reference evidence="10 11" key="1">
    <citation type="submission" date="2017-09" db="EMBL/GenBank/DDBJ databases">
        <title>Bacterial strain isolated from the female urinary microbiota.</title>
        <authorList>
            <person name="Thomas-White K."/>
            <person name="Kumar N."/>
            <person name="Forster S."/>
            <person name="Putonti C."/>
            <person name="Lawley T."/>
            <person name="Wolfe A.J."/>
        </authorList>
    </citation>
    <scope>NUCLEOTIDE SEQUENCE [LARGE SCALE GENOMIC DNA]</scope>
    <source>
        <strain evidence="10 11">UMB0852</strain>
    </source>
</reference>
<evidence type="ECO:0000256" key="8">
    <source>
        <dbReference type="PIRSR" id="PIRSR001021-2"/>
    </source>
</evidence>
<dbReference type="PANTHER" id="PTHR43447">
    <property type="entry name" value="ALPHA-AMYLASE"/>
    <property type="match status" value="1"/>
</dbReference>
<feature type="binding site" evidence="8">
    <location>
        <position position="196"/>
    </location>
    <ligand>
        <name>Ca(2+)</name>
        <dbReference type="ChEBI" id="CHEBI:29108"/>
        <label>1</label>
    </ligand>
</feature>
<keyword evidence="6" id="KW-0326">Glycosidase</keyword>
<keyword evidence="11" id="KW-1185">Reference proteome</keyword>
<evidence type="ECO:0000256" key="3">
    <source>
        <dbReference type="ARBA" id="ARBA00022723"/>
    </source>
</evidence>
<dbReference type="Pfam" id="PF00128">
    <property type="entry name" value="Alpha-amylase"/>
    <property type="match status" value="1"/>
</dbReference>
<sequence length="483" mass="56117">MNRTMMQYFEWYLPNDGQHWKRLKEDADHLKEIGITDIWLPPVYKATSTFDVGYGIYDYFDLGEFDQKGDIRTKYGTKEELLEAIKALQEKGLKVIADVVLNHKASGDGKEKFRVMKMNPENRQEAMSEPYEIEGWTYFDFPGRQNKYNDMKWHWYHFSGIDYDALNDETGIYLILGEGKGWADNEDVSPEKGNFDYLMFNNVDFDHPEVKQNIYEWVEWFLTTTRVDGFRLDAAKHIDASFMNEFIKYVDEHAPEYFYVFAEYWSNNLEELTNYFNHVESRYDLVDVPLHMNFSTASVEEGSFDMRQIFDNTLVKAIPTAAVTFVENHDSQQGQALESFVRPWFKPLAYALILLREEGMPCLFYGDYYGIEGEFSQEGQQEAIDSLLKARMNYAYGEQVDYFDHSNCVGWTRLGNEEGPGLAVLMSNGDEGWKDMSLGEANSGKTYIDLTGNRPEEVTVNDQGIGCFYTNGRSVSVWVEKED</sequence>
<dbReference type="GO" id="GO:0005975">
    <property type="term" value="P:carbohydrate metabolic process"/>
    <property type="evidence" value="ECO:0007669"/>
    <property type="project" value="InterPro"/>
</dbReference>
<dbReference type="SUPFAM" id="SSF51011">
    <property type="entry name" value="Glycosyl hydrolase domain"/>
    <property type="match status" value="1"/>
</dbReference>
<dbReference type="RefSeq" id="WP_092084541.1">
    <property type="nucleotide sequence ID" value="NZ_FNEL01000009.1"/>
</dbReference>
<feature type="binding site" evidence="8">
    <location>
        <position position="204"/>
    </location>
    <ligand>
        <name>Ca(2+)</name>
        <dbReference type="ChEBI" id="CHEBI:29108"/>
        <label>2</label>
    </ligand>
</feature>
<dbReference type="PIRSF" id="PIRSF001021">
    <property type="entry name" value="Alph-amls_thrmst"/>
    <property type="match status" value="1"/>
</dbReference>
<feature type="active site" description="Proton donor" evidence="7">
    <location>
        <position position="263"/>
    </location>
</feature>
<feature type="domain" description="Glycosyl hydrolase family 13 catalytic" evidence="9">
    <location>
        <begin position="3"/>
        <end position="391"/>
    </location>
</feature>
<dbReference type="SMART" id="SM00642">
    <property type="entry name" value="Aamy"/>
    <property type="match status" value="1"/>
</dbReference>
<comment type="similarity">
    <text evidence="2">Belongs to the glycosyl hydrolase 13 family.</text>
</comment>
<proteinExistence type="inferred from homology"/>
<dbReference type="Gene3D" id="3.20.20.80">
    <property type="entry name" value="Glycosidases"/>
    <property type="match status" value="1"/>
</dbReference>
<dbReference type="AlphaFoldDB" id="A0A1G8K5U2"/>
<dbReference type="STRING" id="84521.SAMN04487994_100924"/>
<evidence type="ECO:0000256" key="4">
    <source>
        <dbReference type="ARBA" id="ARBA00022801"/>
    </source>
</evidence>
<evidence type="ECO:0000259" key="9">
    <source>
        <dbReference type="SMART" id="SM00642"/>
    </source>
</evidence>
<feature type="binding site" evidence="8">
    <location>
        <position position="302"/>
    </location>
    <ligand>
        <name>Ca(2+)</name>
        <dbReference type="ChEBI" id="CHEBI:29108"/>
        <label>3</label>
    </ligand>
</feature>
<evidence type="ECO:0000313" key="11">
    <source>
        <dbReference type="Proteomes" id="UP000235682"/>
    </source>
</evidence>
<gene>
    <name evidence="10" type="ORF">CJ205_02495</name>
</gene>
<dbReference type="GO" id="GO:0004553">
    <property type="term" value="F:hydrolase activity, hydrolyzing O-glycosyl compounds"/>
    <property type="evidence" value="ECO:0007669"/>
    <property type="project" value="InterPro"/>
</dbReference>
<dbReference type="InterPro" id="IPR013780">
    <property type="entry name" value="Glyco_hydro_b"/>
</dbReference>
<dbReference type="SUPFAM" id="SSF51445">
    <property type="entry name" value="(Trans)glycosidases"/>
    <property type="match status" value="1"/>
</dbReference>
<keyword evidence="4" id="KW-0378">Hydrolase</keyword>
<dbReference type="EMBL" id="PNHE01000006">
    <property type="protein sequence ID" value="PMC58808.1"/>
    <property type="molecule type" value="Genomic_DNA"/>
</dbReference>
<dbReference type="CDD" id="cd11318">
    <property type="entry name" value="AmyAc_bac_fung_AmyA"/>
    <property type="match status" value="1"/>
</dbReference>
<name>A0A1G8K5U2_9LACT</name>
<keyword evidence="8" id="KW-0106">Calcium</keyword>
<dbReference type="Gene3D" id="2.60.40.1180">
    <property type="entry name" value="Golgi alpha-mannosidase II"/>
    <property type="match status" value="1"/>
</dbReference>
<feature type="binding site" evidence="8">
    <location>
        <position position="237"/>
    </location>
    <ligand>
        <name>Ca(2+)</name>
        <dbReference type="ChEBI" id="CHEBI:29108"/>
        <label>1</label>
    </ligand>
</feature>
<feature type="binding site" evidence="8">
    <location>
        <position position="102"/>
    </location>
    <ligand>
        <name>Ca(2+)</name>
        <dbReference type="ChEBI" id="CHEBI:29108"/>
        <label>1</label>
    </ligand>
</feature>
<dbReference type="NCBIfam" id="NF006968">
    <property type="entry name" value="PRK09441.1-1"/>
    <property type="match status" value="1"/>
</dbReference>
<dbReference type="NCBIfam" id="NF006969">
    <property type="entry name" value="PRK09441.1-2"/>
    <property type="match status" value="1"/>
</dbReference>
<dbReference type="Gene3D" id="2.40.30.140">
    <property type="match status" value="1"/>
</dbReference>
<evidence type="ECO:0000313" key="10">
    <source>
        <dbReference type="EMBL" id="PMC58808.1"/>
    </source>
</evidence>
<accession>A0A1G8K5U2</accession>
<organism evidence="10 11">
    <name type="scientific">Dolosicoccus paucivorans</name>
    <dbReference type="NCBI Taxonomy" id="84521"/>
    <lineage>
        <taxon>Bacteria</taxon>
        <taxon>Bacillati</taxon>
        <taxon>Bacillota</taxon>
        <taxon>Bacilli</taxon>
        <taxon>Lactobacillales</taxon>
        <taxon>Aerococcaceae</taxon>
        <taxon>Dolosicoccus</taxon>
    </lineage>
</organism>